<accession>A0A9P3G665</accession>
<name>A0A9P3G665_9APHY</name>
<proteinExistence type="predicted"/>
<keyword evidence="2" id="KW-1185">Reference proteome</keyword>
<dbReference type="Gene3D" id="3.80.10.10">
    <property type="entry name" value="Ribonuclease Inhibitor"/>
    <property type="match status" value="1"/>
</dbReference>
<dbReference type="Proteomes" id="UP000703269">
    <property type="component" value="Unassembled WGS sequence"/>
</dbReference>
<sequence length="544" mass="61393">MQAPRSINEIFTLAQIKERISEHPDKECFRWILALTGDYDLVCGGKTTIWTPEPKPSNWDLFQSHVAPNLSILKLDLSTVRSLDVWTAIQQTAPAAFCLPQLQTLHVSMDHVDEQIQFSTRFFSPTVRDLSLLVFPPQRRARFRSDTPRYPDSPSNELWEFLDAVAGTWYPSAITVGSGEPRPLPIQPLYAAVHTCKGLHRLQFVVADVHTAYATRHLLVDMIHKLKQLLTVVVARHTAVTPILALLSSHPKLQSFSAFQADFPLTALQYSEDADAERVYEDFRNIWDPNGDRMHDIHVDLRQPVRNALATLSLEIDPVQFLAVARRWKLTDTRCPRVKQLHLHCSTRASGTTASVAELHELLALLPALFPGLRELRVGPLRSAHGRFCVTAADLHALTPLRALTSLTLEAAYHPCVTGREWERILQLGRGLRVLRLPSTQPLYVDAPNAPLDIFLKLVSILAPHLEELQVIVAPVIKEHHSLWYSHLPALRQLHVAHDHNVPDGDRFKMYVGTLPKVCAISFAPVHRCQDRPDLDQEGRALRS</sequence>
<dbReference type="InterPro" id="IPR032675">
    <property type="entry name" value="LRR_dom_sf"/>
</dbReference>
<comment type="caution">
    <text evidence="1">The sequence shown here is derived from an EMBL/GenBank/DDBJ whole genome shotgun (WGS) entry which is preliminary data.</text>
</comment>
<gene>
    <name evidence="1" type="ORF">PsYK624_043020</name>
</gene>
<dbReference type="EMBL" id="BPQB01000008">
    <property type="protein sequence ID" value="GJE88219.1"/>
    <property type="molecule type" value="Genomic_DNA"/>
</dbReference>
<evidence type="ECO:0000313" key="1">
    <source>
        <dbReference type="EMBL" id="GJE88219.1"/>
    </source>
</evidence>
<reference evidence="1 2" key="1">
    <citation type="submission" date="2021-08" db="EMBL/GenBank/DDBJ databases">
        <title>Draft Genome Sequence of Phanerochaete sordida strain YK-624.</title>
        <authorList>
            <person name="Mori T."/>
            <person name="Dohra H."/>
            <person name="Suzuki T."/>
            <person name="Kawagishi H."/>
            <person name="Hirai H."/>
        </authorList>
    </citation>
    <scope>NUCLEOTIDE SEQUENCE [LARGE SCALE GENOMIC DNA]</scope>
    <source>
        <strain evidence="1 2">YK-624</strain>
    </source>
</reference>
<evidence type="ECO:0000313" key="2">
    <source>
        <dbReference type="Proteomes" id="UP000703269"/>
    </source>
</evidence>
<dbReference type="AlphaFoldDB" id="A0A9P3G665"/>
<protein>
    <submittedName>
        <fullName evidence="1">Uncharacterized protein</fullName>
    </submittedName>
</protein>
<organism evidence="1 2">
    <name type="scientific">Phanerochaete sordida</name>
    <dbReference type="NCBI Taxonomy" id="48140"/>
    <lineage>
        <taxon>Eukaryota</taxon>
        <taxon>Fungi</taxon>
        <taxon>Dikarya</taxon>
        <taxon>Basidiomycota</taxon>
        <taxon>Agaricomycotina</taxon>
        <taxon>Agaricomycetes</taxon>
        <taxon>Polyporales</taxon>
        <taxon>Phanerochaetaceae</taxon>
        <taxon>Phanerochaete</taxon>
    </lineage>
</organism>